<dbReference type="Pfam" id="PF24961">
    <property type="entry name" value="NfeD_membrane"/>
    <property type="match status" value="1"/>
</dbReference>
<dbReference type="eggNOG" id="COG1030">
    <property type="taxonomic scope" value="Bacteria"/>
</dbReference>
<feature type="domain" description="NfeD integral membrane" evidence="7">
    <location>
        <begin position="3"/>
        <end position="108"/>
    </location>
</feature>
<feature type="domain" description="NfeD-like C-terminal" evidence="6">
    <location>
        <begin position="141"/>
        <end position="195"/>
    </location>
</feature>
<comment type="caution">
    <text evidence="8">The sequence shown here is derived from an EMBL/GenBank/DDBJ whole genome shotgun (WGS) entry which is preliminary data.</text>
</comment>
<evidence type="ECO:0000313" key="8">
    <source>
        <dbReference type="EMBL" id="EFR30869.1"/>
    </source>
</evidence>
<dbReference type="OrthoDB" id="2139573at2"/>
<protein>
    <submittedName>
        <fullName evidence="8">Nodulation efficiency protein D</fullName>
    </submittedName>
</protein>
<evidence type="ECO:0000313" key="9">
    <source>
        <dbReference type="Proteomes" id="UP000005990"/>
    </source>
</evidence>
<proteinExistence type="predicted"/>
<evidence type="ECO:0000256" key="3">
    <source>
        <dbReference type="ARBA" id="ARBA00022989"/>
    </source>
</evidence>
<dbReference type="GO" id="GO:0005886">
    <property type="term" value="C:plasma membrane"/>
    <property type="evidence" value="ECO:0007669"/>
    <property type="project" value="TreeGrafter"/>
</dbReference>
<evidence type="ECO:0000256" key="1">
    <source>
        <dbReference type="ARBA" id="ARBA00004141"/>
    </source>
</evidence>
<reference evidence="8 9" key="1">
    <citation type="submission" date="2010-10" db="EMBL/GenBank/DDBJ databases">
        <authorList>
            <person name="Durkin A.S."/>
            <person name="Madupu R."/>
            <person name="Torralba M."/>
            <person name="Gillis M."/>
            <person name="Methe B."/>
            <person name="Sutton G."/>
            <person name="Nelson K.E."/>
        </authorList>
    </citation>
    <scope>NUCLEOTIDE SEQUENCE [LARGE SCALE GENOMIC DNA]</scope>
    <source>
        <strain evidence="8 9">ACS-139-V-Col8</strain>
    </source>
</reference>
<accession>E4KQE1</accession>
<keyword evidence="9" id="KW-1185">Reference proteome</keyword>
<dbReference type="InterPro" id="IPR002810">
    <property type="entry name" value="NfeD-like_C"/>
</dbReference>
<sequence length="201" mass="22404">MLFFFFLGILLVVTAIFIRPSWLFGILSLVSFAVFFEVWQNGWSDYLFFVAGIFVLVLELFTPTAGLLGFAGLILAGFGLYQSLLTLEYFLTLMVLALIFAGFLIYAYLRGGKEPVMAGSLVLNLSLNQKSGYSSHDDLSNLIGARGRVLNDLRPVGRVDFSGDFRQAISQEDLIRAGEWVRVVKVSGAQIYVRKEVEDGY</sequence>
<gene>
    <name evidence="8" type="ORF">HMPREF9257_1742</name>
</gene>
<dbReference type="STRING" id="908337.HMPREF9257_1742"/>
<dbReference type="PANTHER" id="PTHR33507">
    <property type="entry name" value="INNER MEMBRANE PROTEIN YBBJ"/>
    <property type="match status" value="1"/>
</dbReference>
<evidence type="ECO:0000259" key="7">
    <source>
        <dbReference type="Pfam" id="PF24961"/>
    </source>
</evidence>
<dbReference type="EMBL" id="AENN01000016">
    <property type="protein sequence ID" value="EFR30869.1"/>
    <property type="molecule type" value="Genomic_DNA"/>
</dbReference>
<evidence type="ECO:0000256" key="2">
    <source>
        <dbReference type="ARBA" id="ARBA00022692"/>
    </source>
</evidence>
<keyword evidence="2 5" id="KW-0812">Transmembrane</keyword>
<dbReference type="RefSeq" id="WP_006418655.1">
    <property type="nucleotide sequence ID" value="NZ_AENN01000016.1"/>
</dbReference>
<evidence type="ECO:0000256" key="5">
    <source>
        <dbReference type="SAM" id="Phobius"/>
    </source>
</evidence>
<comment type="subcellular location">
    <subcellularLocation>
        <location evidence="1">Membrane</location>
        <topology evidence="1">Multi-pass membrane protein</topology>
    </subcellularLocation>
</comment>
<evidence type="ECO:0000259" key="6">
    <source>
        <dbReference type="Pfam" id="PF01957"/>
    </source>
</evidence>
<dbReference type="SUPFAM" id="SSF141322">
    <property type="entry name" value="NfeD domain-like"/>
    <property type="match status" value="1"/>
</dbReference>
<feature type="transmembrane region" description="Helical" evidence="5">
    <location>
        <begin position="6"/>
        <end position="36"/>
    </location>
</feature>
<dbReference type="AlphaFoldDB" id="E4KQE1"/>
<dbReference type="InterPro" id="IPR056739">
    <property type="entry name" value="NfeD_membrane"/>
</dbReference>
<dbReference type="Proteomes" id="UP000005990">
    <property type="component" value="Unassembled WGS sequence"/>
</dbReference>
<dbReference type="PANTHER" id="PTHR33507:SF3">
    <property type="entry name" value="INNER MEMBRANE PROTEIN YBBJ"/>
    <property type="match status" value="1"/>
</dbReference>
<organism evidence="8 9">
    <name type="scientific">Eremococcus coleocola ACS-139-V-Col8</name>
    <dbReference type="NCBI Taxonomy" id="908337"/>
    <lineage>
        <taxon>Bacteria</taxon>
        <taxon>Bacillati</taxon>
        <taxon>Bacillota</taxon>
        <taxon>Bacilli</taxon>
        <taxon>Lactobacillales</taxon>
        <taxon>Aerococcaceae</taxon>
        <taxon>Eremococcus</taxon>
    </lineage>
</organism>
<name>E4KQE1_9LACT</name>
<feature type="transmembrane region" description="Helical" evidence="5">
    <location>
        <begin position="48"/>
        <end position="81"/>
    </location>
</feature>
<keyword evidence="4 5" id="KW-0472">Membrane</keyword>
<keyword evidence="3 5" id="KW-1133">Transmembrane helix</keyword>
<evidence type="ECO:0000256" key="4">
    <source>
        <dbReference type="ARBA" id="ARBA00023136"/>
    </source>
</evidence>
<feature type="transmembrane region" description="Helical" evidence="5">
    <location>
        <begin position="87"/>
        <end position="109"/>
    </location>
</feature>
<dbReference type="InterPro" id="IPR052165">
    <property type="entry name" value="Membrane_assoc_protease"/>
</dbReference>
<dbReference type="InterPro" id="IPR012340">
    <property type="entry name" value="NA-bd_OB-fold"/>
</dbReference>
<dbReference type="Gene3D" id="2.40.50.140">
    <property type="entry name" value="Nucleic acid-binding proteins"/>
    <property type="match status" value="1"/>
</dbReference>
<dbReference type="Pfam" id="PF01957">
    <property type="entry name" value="NfeD"/>
    <property type="match status" value="1"/>
</dbReference>